<name>A0ABR6BZ27_9PSEU</name>
<dbReference type="RefSeq" id="WP_182840693.1">
    <property type="nucleotide sequence ID" value="NZ_BAAABQ010000083.1"/>
</dbReference>
<comment type="caution">
    <text evidence="1">The sequence shown here is derived from an EMBL/GenBank/DDBJ whole genome shotgun (WGS) entry which is preliminary data.</text>
</comment>
<reference evidence="1 2" key="1">
    <citation type="submission" date="2020-08" db="EMBL/GenBank/DDBJ databases">
        <title>Genomic Encyclopedia of Archaeal and Bacterial Type Strains, Phase II (KMG-II): from individual species to whole genera.</title>
        <authorList>
            <person name="Goeker M."/>
        </authorList>
    </citation>
    <scope>NUCLEOTIDE SEQUENCE [LARGE SCALE GENOMIC DNA]</scope>
    <source>
        <strain evidence="1 2">DSM 43850</strain>
    </source>
</reference>
<dbReference type="InterPro" id="IPR036086">
    <property type="entry name" value="ParB/Sulfiredoxin_sf"/>
</dbReference>
<dbReference type="Gene3D" id="1.10.10.2830">
    <property type="match status" value="1"/>
</dbReference>
<dbReference type="InterPro" id="IPR050336">
    <property type="entry name" value="Chromosome_partition/occlusion"/>
</dbReference>
<dbReference type="PANTHER" id="PTHR33375:SF1">
    <property type="entry name" value="CHROMOSOME-PARTITIONING PROTEIN PARB-RELATED"/>
    <property type="match status" value="1"/>
</dbReference>
<evidence type="ECO:0000313" key="1">
    <source>
        <dbReference type="EMBL" id="MBA8932171.1"/>
    </source>
</evidence>
<evidence type="ECO:0000313" key="2">
    <source>
        <dbReference type="Proteomes" id="UP000517916"/>
    </source>
</evidence>
<dbReference type="Proteomes" id="UP000517916">
    <property type="component" value="Unassembled WGS sequence"/>
</dbReference>
<dbReference type="PANTHER" id="PTHR33375">
    <property type="entry name" value="CHROMOSOME-PARTITIONING PROTEIN PARB-RELATED"/>
    <property type="match status" value="1"/>
</dbReference>
<accession>A0ABR6BZ27</accession>
<dbReference type="Gene3D" id="3.90.1530.30">
    <property type="match status" value="1"/>
</dbReference>
<sequence length="278" mass="31405">MQANPENPRPSSLELEEKAADLRARGQLQNINVMTRERFLTEKPYLADRISKPYVVINGCIRLAAAPLAGLEGLKYEVRDEWNADDIDEAVVAENEQRDRLNPMLLGRQLTRMLERPKYRGPGDKPSMRKLAAALNKKHPWVVQYVGLTRLHQDLQDAVENNGITFELARECVRLHQDLQPALAAGDLPSDVAKAWLVKLRIDADEQWRRWVAGAPFEVDPVKDAPPAADVPPKPVRAKPVLVFRVMERTTSSIAATLRDQLSDEEVADLVRELTETR</sequence>
<protein>
    <submittedName>
        <fullName evidence="1">ParB family chromosome partitioning protein</fullName>
    </submittedName>
</protein>
<gene>
    <name evidence="1" type="ORF">BC739_009430</name>
</gene>
<keyword evidence="2" id="KW-1185">Reference proteome</keyword>
<dbReference type="EMBL" id="JACJID010000011">
    <property type="protein sequence ID" value="MBA8932171.1"/>
    <property type="molecule type" value="Genomic_DNA"/>
</dbReference>
<organism evidence="1 2">
    <name type="scientific">Kutzneria viridogrisea</name>
    <dbReference type="NCBI Taxonomy" id="47990"/>
    <lineage>
        <taxon>Bacteria</taxon>
        <taxon>Bacillati</taxon>
        <taxon>Actinomycetota</taxon>
        <taxon>Actinomycetes</taxon>
        <taxon>Pseudonocardiales</taxon>
        <taxon>Pseudonocardiaceae</taxon>
        <taxon>Kutzneria</taxon>
    </lineage>
</organism>
<dbReference type="SUPFAM" id="SSF109709">
    <property type="entry name" value="KorB DNA-binding domain-like"/>
    <property type="match status" value="1"/>
</dbReference>
<proteinExistence type="predicted"/>
<dbReference type="SUPFAM" id="SSF110849">
    <property type="entry name" value="ParB/Sulfiredoxin"/>
    <property type="match status" value="1"/>
</dbReference>